<keyword evidence="3" id="KW-1185">Reference proteome</keyword>
<name>A0AAE0YY76_9GAST</name>
<feature type="region of interest" description="Disordered" evidence="1">
    <location>
        <begin position="116"/>
        <end position="138"/>
    </location>
</feature>
<evidence type="ECO:0000313" key="2">
    <source>
        <dbReference type="EMBL" id="KAK3758427.1"/>
    </source>
</evidence>
<evidence type="ECO:0000313" key="3">
    <source>
        <dbReference type="Proteomes" id="UP001283361"/>
    </source>
</evidence>
<dbReference type="EMBL" id="JAWDGP010005269">
    <property type="protein sequence ID" value="KAK3758427.1"/>
    <property type="molecule type" value="Genomic_DNA"/>
</dbReference>
<proteinExistence type="predicted"/>
<dbReference type="Proteomes" id="UP001283361">
    <property type="component" value="Unassembled WGS sequence"/>
</dbReference>
<evidence type="ECO:0000256" key="1">
    <source>
        <dbReference type="SAM" id="MobiDB-lite"/>
    </source>
</evidence>
<protein>
    <submittedName>
        <fullName evidence="2">Uncharacterized protein</fullName>
    </submittedName>
</protein>
<dbReference type="AlphaFoldDB" id="A0AAE0YY76"/>
<comment type="caution">
    <text evidence="2">The sequence shown here is derived from an EMBL/GenBank/DDBJ whole genome shotgun (WGS) entry which is preliminary data.</text>
</comment>
<feature type="compositionally biased region" description="Polar residues" evidence="1">
    <location>
        <begin position="126"/>
        <end position="138"/>
    </location>
</feature>
<organism evidence="2 3">
    <name type="scientific">Elysia crispata</name>
    <name type="common">lettuce slug</name>
    <dbReference type="NCBI Taxonomy" id="231223"/>
    <lineage>
        <taxon>Eukaryota</taxon>
        <taxon>Metazoa</taxon>
        <taxon>Spiralia</taxon>
        <taxon>Lophotrochozoa</taxon>
        <taxon>Mollusca</taxon>
        <taxon>Gastropoda</taxon>
        <taxon>Heterobranchia</taxon>
        <taxon>Euthyneura</taxon>
        <taxon>Panpulmonata</taxon>
        <taxon>Sacoglossa</taxon>
        <taxon>Placobranchoidea</taxon>
        <taxon>Plakobranchidae</taxon>
        <taxon>Elysia</taxon>
    </lineage>
</organism>
<accession>A0AAE0YY76</accession>
<reference evidence="2" key="1">
    <citation type="journal article" date="2023" name="G3 (Bethesda)">
        <title>A reference genome for the long-term kleptoplast-retaining sea slug Elysia crispata morphotype clarki.</title>
        <authorList>
            <person name="Eastman K.E."/>
            <person name="Pendleton A.L."/>
            <person name="Shaikh M.A."/>
            <person name="Suttiyut T."/>
            <person name="Ogas R."/>
            <person name="Tomko P."/>
            <person name="Gavelis G."/>
            <person name="Widhalm J.R."/>
            <person name="Wisecaver J.H."/>
        </authorList>
    </citation>
    <scope>NUCLEOTIDE SEQUENCE</scope>
    <source>
        <strain evidence="2">ECLA1</strain>
    </source>
</reference>
<gene>
    <name evidence="2" type="ORF">RRG08_058697</name>
</gene>
<sequence>MPTRCSSVLCSPPYTKTCKRASHSPNMPTRCSSVLCSPPYTKSCKRARHSPKCHHGVAVYCAHRHTLKASLNTGAVAVCSLLSVEQCIALTGGAHGPDQCKLVSCRHTRRARALFSGEQSALARPASNSPEKQSETPSTLFALTARRTLSIAERKV</sequence>